<feature type="compositionally biased region" description="Low complexity" evidence="1">
    <location>
        <begin position="234"/>
        <end position="249"/>
    </location>
</feature>
<feature type="region of interest" description="Disordered" evidence="1">
    <location>
        <begin position="523"/>
        <end position="553"/>
    </location>
</feature>
<name>A0A6G1I5D1_9PEZI</name>
<accession>A0A6G1I5D1</accession>
<keyword evidence="3" id="KW-1185">Reference proteome</keyword>
<feature type="region of interest" description="Disordered" evidence="1">
    <location>
        <begin position="196"/>
        <end position="221"/>
    </location>
</feature>
<feature type="region of interest" description="Disordered" evidence="1">
    <location>
        <begin position="234"/>
        <end position="266"/>
    </location>
</feature>
<organism evidence="2 3">
    <name type="scientific">Trichodelitschia bisporula</name>
    <dbReference type="NCBI Taxonomy" id="703511"/>
    <lineage>
        <taxon>Eukaryota</taxon>
        <taxon>Fungi</taxon>
        <taxon>Dikarya</taxon>
        <taxon>Ascomycota</taxon>
        <taxon>Pezizomycotina</taxon>
        <taxon>Dothideomycetes</taxon>
        <taxon>Dothideomycetes incertae sedis</taxon>
        <taxon>Phaeotrichales</taxon>
        <taxon>Phaeotrichaceae</taxon>
        <taxon>Trichodelitschia</taxon>
    </lineage>
</organism>
<evidence type="ECO:0000313" key="2">
    <source>
        <dbReference type="EMBL" id="KAF2403394.1"/>
    </source>
</evidence>
<evidence type="ECO:0000313" key="3">
    <source>
        <dbReference type="Proteomes" id="UP000799640"/>
    </source>
</evidence>
<feature type="region of interest" description="Disordered" evidence="1">
    <location>
        <begin position="345"/>
        <end position="380"/>
    </location>
</feature>
<feature type="region of interest" description="Disordered" evidence="1">
    <location>
        <begin position="646"/>
        <end position="733"/>
    </location>
</feature>
<sequence length="837" mass="86866">MSSPATPAPPPPSSLTAAELRYIISVLTHLVAGITSSRTTGTPLLTPEQRIAAIEARMEQHVVNMHSVLAQLATVHEAAIHAAITAIAADAADHEYEYGLGGLDGTSDTIKGAKKTKRIRYALPPSAQAQTQDALMDDIEALLGAPSSSAGPSANDTLVVDGGNDTGQAKRGKVAIKINPAPEVPNRIVHDTVSRLEELSRSTREGLSPGSAVRTTSPVSSLSPVTAAVGSASPVASAAPVRSGSPVVSTSPIPAPSASGLRSASASATQTSTAIFRFYARDRSPGPPPGYAPPDVPLSQLFNTFQAAQAPVAVSQAAGGSRMVRSPGFMNLALARLSLEDDDLPSYESLQHPTSVPSSNFYPDSDSEEHESLPLPSPPHAPFLPQESAPVITTASTNLPNSEIQGEAGYAYYSTDDEEGYYEHPAYKKVADGPPAVYHAVKDPVPYRSSGGASPDITDLVPREAHQGLVPAPLTIVKGSYARRMAAEADAAATAATDPVIKAVKIKERDDFIAEANRAAASAAATEDQSKEAKVKEAKSKKAKGQAKADAAIPSTAASHGDYGYYAPGAQHSGGDRSLAPIELELYPDQAALAAREALRRAERSAQRHMTPENGYGIAPLRVAGASQPQGPPGYGIAPLRVAGASQLQGPPGYTAGNQGRRSGTQSSRRSEDTMASARSSAGSHQGQHGQRASQGSQGSNVDVQNRGSGTQIARRSGNAPASARGSQRRGQAALPAIQNLAISTPPRQTNQASDRSSSSSFGFASPALMVNGAPAADMDALAAQVGRLGGEAAGKVVRRSPRVLRLWLERAGEEGPVENWAAEFGEWVEAQGRRID</sequence>
<evidence type="ECO:0000256" key="1">
    <source>
        <dbReference type="SAM" id="MobiDB-lite"/>
    </source>
</evidence>
<feature type="compositionally biased region" description="Low complexity" evidence="1">
    <location>
        <begin position="256"/>
        <end position="266"/>
    </location>
</feature>
<dbReference type="EMBL" id="ML996689">
    <property type="protein sequence ID" value="KAF2403394.1"/>
    <property type="molecule type" value="Genomic_DNA"/>
</dbReference>
<proteinExistence type="predicted"/>
<gene>
    <name evidence="2" type="ORF">EJ06DRAFT_579446</name>
</gene>
<feature type="compositionally biased region" description="Low complexity" evidence="1">
    <location>
        <begin position="659"/>
        <end position="668"/>
    </location>
</feature>
<reference evidence="2" key="1">
    <citation type="journal article" date="2020" name="Stud. Mycol.">
        <title>101 Dothideomycetes genomes: a test case for predicting lifestyles and emergence of pathogens.</title>
        <authorList>
            <person name="Haridas S."/>
            <person name="Albert R."/>
            <person name="Binder M."/>
            <person name="Bloem J."/>
            <person name="Labutti K."/>
            <person name="Salamov A."/>
            <person name="Andreopoulos B."/>
            <person name="Baker S."/>
            <person name="Barry K."/>
            <person name="Bills G."/>
            <person name="Bluhm B."/>
            <person name="Cannon C."/>
            <person name="Castanera R."/>
            <person name="Culley D."/>
            <person name="Daum C."/>
            <person name="Ezra D."/>
            <person name="Gonzalez J."/>
            <person name="Henrissat B."/>
            <person name="Kuo A."/>
            <person name="Liang C."/>
            <person name="Lipzen A."/>
            <person name="Lutzoni F."/>
            <person name="Magnuson J."/>
            <person name="Mondo S."/>
            <person name="Nolan M."/>
            <person name="Ohm R."/>
            <person name="Pangilinan J."/>
            <person name="Park H.-J."/>
            <person name="Ramirez L."/>
            <person name="Alfaro M."/>
            <person name="Sun H."/>
            <person name="Tritt A."/>
            <person name="Yoshinaga Y."/>
            <person name="Zwiers L.-H."/>
            <person name="Turgeon B."/>
            <person name="Goodwin S."/>
            <person name="Spatafora J."/>
            <person name="Crous P."/>
            <person name="Grigoriev I."/>
        </authorList>
    </citation>
    <scope>NUCLEOTIDE SEQUENCE</scope>
    <source>
        <strain evidence="2">CBS 262.69</strain>
    </source>
</reference>
<protein>
    <submittedName>
        <fullName evidence="2">Uncharacterized protein</fullName>
    </submittedName>
</protein>
<feature type="compositionally biased region" description="Polar residues" evidence="1">
    <location>
        <begin position="677"/>
        <end position="714"/>
    </location>
</feature>
<feature type="region of interest" description="Disordered" evidence="1">
    <location>
        <begin position="146"/>
        <end position="170"/>
    </location>
</feature>
<feature type="compositionally biased region" description="Basic and acidic residues" evidence="1">
    <location>
        <begin position="528"/>
        <end position="540"/>
    </location>
</feature>
<dbReference type="AlphaFoldDB" id="A0A6G1I5D1"/>
<dbReference type="Proteomes" id="UP000799640">
    <property type="component" value="Unassembled WGS sequence"/>
</dbReference>
<feature type="compositionally biased region" description="Polar residues" evidence="1">
    <location>
        <begin position="348"/>
        <end position="362"/>
    </location>
</feature>